<dbReference type="AlphaFoldDB" id="A0A1H6JQV4"/>
<feature type="domain" description="Ribbon-helix-helix protein CopG" evidence="1">
    <location>
        <begin position="5"/>
        <end position="44"/>
    </location>
</feature>
<evidence type="ECO:0000259" key="1">
    <source>
        <dbReference type="Pfam" id="PF01402"/>
    </source>
</evidence>
<protein>
    <submittedName>
        <fullName evidence="2">Ribbon-helix-helix protein, copG family</fullName>
    </submittedName>
</protein>
<accession>A0A1H6JQV4</accession>
<dbReference type="Pfam" id="PF01402">
    <property type="entry name" value="RHH_1"/>
    <property type="match status" value="1"/>
</dbReference>
<sequence length="142" mass="16164">MSEKVRTGIYISEDLLRECDEYLSKNDGSRSELIESALRFYLATRKIKDKSEVLVPELAECIAAASDEGITKISKGLFRYAVEVEMLIALLAETFEVSKNHLKDVRREAVNNVRRTRGKVNLDDLIMRNEREGIVDNDDSPI</sequence>
<dbReference type="InterPro" id="IPR013321">
    <property type="entry name" value="Arc_rbn_hlx_hlx"/>
</dbReference>
<dbReference type="RefSeq" id="WP_074716816.1">
    <property type="nucleotide sequence ID" value="NZ_FNWV01000006.1"/>
</dbReference>
<evidence type="ECO:0000313" key="2">
    <source>
        <dbReference type="EMBL" id="SEH64875.1"/>
    </source>
</evidence>
<reference evidence="2 3" key="1">
    <citation type="submission" date="2016-10" db="EMBL/GenBank/DDBJ databases">
        <authorList>
            <person name="de Groot N.N."/>
        </authorList>
    </citation>
    <scope>NUCLEOTIDE SEQUENCE [LARGE SCALE GENOMIC DNA]</scope>
    <source>
        <strain evidence="2 3">YAD2003</strain>
    </source>
</reference>
<evidence type="ECO:0000313" key="3">
    <source>
        <dbReference type="Proteomes" id="UP000183190"/>
    </source>
</evidence>
<proteinExistence type="predicted"/>
<gene>
    <name evidence="2" type="ORF">SAMN02910265_01922</name>
</gene>
<name>A0A1H6JQV4_RUMFL</name>
<dbReference type="InterPro" id="IPR002145">
    <property type="entry name" value="CopG"/>
</dbReference>
<dbReference type="GO" id="GO:0006355">
    <property type="term" value="P:regulation of DNA-templated transcription"/>
    <property type="evidence" value="ECO:0007669"/>
    <property type="project" value="InterPro"/>
</dbReference>
<dbReference type="EMBL" id="FNWV01000006">
    <property type="protein sequence ID" value="SEH64875.1"/>
    <property type="molecule type" value="Genomic_DNA"/>
</dbReference>
<dbReference type="OrthoDB" id="1821162at2"/>
<dbReference type="Gene3D" id="1.10.1220.10">
    <property type="entry name" value="Met repressor-like"/>
    <property type="match status" value="1"/>
</dbReference>
<dbReference type="CDD" id="cd22231">
    <property type="entry name" value="RHH_NikR_HicB-like"/>
    <property type="match status" value="1"/>
</dbReference>
<dbReference type="Proteomes" id="UP000183190">
    <property type="component" value="Unassembled WGS sequence"/>
</dbReference>
<organism evidence="2 3">
    <name type="scientific">Ruminococcus flavefaciens</name>
    <dbReference type="NCBI Taxonomy" id="1265"/>
    <lineage>
        <taxon>Bacteria</taxon>
        <taxon>Bacillati</taxon>
        <taxon>Bacillota</taxon>
        <taxon>Clostridia</taxon>
        <taxon>Eubacteriales</taxon>
        <taxon>Oscillospiraceae</taxon>
        <taxon>Ruminococcus</taxon>
    </lineage>
</organism>